<dbReference type="PANTHER" id="PTHR30411:SF1">
    <property type="entry name" value="CYTOPLASMIC PROTEIN"/>
    <property type="match status" value="1"/>
</dbReference>
<dbReference type="Gene3D" id="3.90.960.10">
    <property type="entry name" value="YbaK/aminoacyl-tRNA synthetase-associated domain"/>
    <property type="match status" value="1"/>
</dbReference>
<comment type="caution">
    <text evidence="2">The sequence shown here is derived from an EMBL/GenBank/DDBJ whole genome shotgun (WGS) entry which is preliminary data.</text>
</comment>
<dbReference type="InterPro" id="IPR007214">
    <property type="entry name" value="YbaK/aa-tRNA-synth-assoc-dom"/>
</dbReference>
<feature type="domain" description="YbaK/aminoacyl-tRNA synthetase-associated" evidence="1">
    <location>
        <begin position="27"/>
        <end position="130"/>
    </location>
</feature>
<evidence type="ECO:0000313" key="3">
    <source>
        <dbReference type="Proteomes" id="UP000253034"/>
    </source>
</evidence>
<dbReference type="EMBL" id="QPJT01000008">
    <property type="protein sequence ID" value="RCX17200.1"/>
    <property type="molecule type" value="Genomic_DNA"/>
</dbReference>
<proteinExistence type="predicted"/>
<accession>A0A369B6Q9</accession>
<name>A0A369B6Q9_9FIRM</name>
<dbReference type="PANTHER" id="PTHR30411">
    <property type="entry name" value="CYTOPLASMIC PROTEIN"/>
    <property type="match status" value="1"/>
</dbReference>
<dbReference type="GO" id="GO:0002161">
    <property type="term" value="F:aminoacyl-tRNA deacylase activity"/>
    <property type="evidence" value="ECO:0007669"/>
    <property type="project" value="InterPro"/>
</dbReference>
<protein>
    <submittedName>
        <fullName evidence="2">Prolyl-tRNA editing enzyme YbaK/EbsC (Cys-tRNA(Pro) deacylase)</fullName>
    </submittedName>
</protein>
<dbReference type="AlphaFoldDB" id="A0A369B6Q9"/>
<organism evidence="2 3">
    <name type="scientific">Anaerobacterium chartisolvens</name>
    <dbReference type="NCBI Taxonomy" id="1297424"/>
    <lineage>
        <taxon>Bacteria</taxon>
        <taxon>Bacillati</taxon>
        <taxon>Bacillota</taxon>
        <taxon>Clostridia</taxon>
        <taxon>Eubacteriales</taxon>
        <taxon>Oscillospiraceae</taxon>
        <taxon>Anaerobacterium</taxon>
    </lineage>
</organism>
<sequence length="139" mass="15496">MQEYDVAHEIIHDDSPIHSVNDAKGFYEISQTAPVLIVKTEKGYFALIMSGDRGRVDFELIKEVLQCEKVKLASRKEVLEVTGSEVGSVPLVGHLLPSVLDTRLLLQRFVYGGAGETNFTLKIDPREIERVSNIVAKID</sequence>
<dbReference type="InterPro" id="IPR036754">
    <property type="entry name" value="YbaK/aa-tRNA-synt-asso_dom_sf"/>
</dbReference>
<reference evidence="2 3" key="1">
    <citation type="submission" date="2018-07" db="EMBL/GenBank/DDBJ databases">
        <title>Genomic Encyclopedia of Type Strains, Phase IV (KMG-IV): sequencing the most valuable type-strain genomes for metagenomic binning, comparative biology and taxonomic classification.</title>
        <authorList>
            <person name="Goeker M."/>
        </authorList>
    </citation>
    <scope>NUCLEOTIDE SEQUENCE [LARGE SCALE GENOMIC DNA]</scope>
    <source>
        <strain evidence="2 3">DSM 27016</strain>
    </source>
</reference>
<dbReference type="SUPFAM" id="SSF55826">
    <property type="entry name" value="YbaK/ProRS associated domain"/>
    <property type="match status" value="1"/>
</dbReference>
<keyword evidence="3" id="KW-1185">Reference proteome</keyword>
<evidence type="ECO:0000313" key="2">
    <source>
        <dbReference type="EMBL" id="RCX17200.1"/>
    </source>
</evidence>
<dbReference type="RefSeq" id="WP_170138092.1">
    <property type="nucleotide sequence ID" value="NZ_QPJT01000008.1"/>
</dbReference>
<dbReference type="Proteomes" id="UP000253034">
    <property type="component" value="Unassembled WGS sequence"/>
</dbReference>
<dbReference type="Pfam" id="PF04073">
    <property type="entry name" value="tRNA_edit"/>
    <property type="match status" value="1"/>
</dbReference>
<evidence type="ECO:0000259" key="1">
    <source>
        <dbReference type="Pfam" id="PF04073"/>
    </source>
</evidence>
<gene>
    <name evidence="2" type="ORF">DFR58_10894</name>
</gene>